<keyword evidence="5" id="KW-0067">ATP-binding</keyword>
<name>A0A2T3N0S6_9GAMM</name>
<dbReference type="AlphaFoldDB" id="A0A2T3N0S6"/>
<sequence length="308" mass="33906">MKIAFFGECMVELSGQPLQRTFGGDTLNTALYLSRLGVSRNHTVSYATALGIDHISQDMLLSWQAEHIDTAMVRKIADKLPGLYLVETEPNGERHFHYWRNDSAAKFYFSDSSSPSPLEQAIDAQQFDALYISGISFAILAEDAKTVLITLLEKHKANGGKVLFDNNFRPQLWTAKQAQYWYAQIYPFVDIALITEGDDRRIWGETDIVKRCQQFGCHEVVIKRGSEPCKVVTGLQSDPPEIYYVAANKVDAVVDASAAGDSFAAGYLAGRLSGESATSSAELGHHLASIVIQYTGAIIPAEAMKGIM</sequence>
<feature type="domain" description="Carbohydrate kinase PfkB" evidence="15">
    <location>
        <begin position="17"/>
        <end position="302"/>
    </location>
</feature>
<evidence type="ECO:0000256" key="13">
    <source>
        <dbReference type="ARBA" id="ARBA00075711"/>
    </source>
</evidence>
<evidence type="ECO:0000259" key="15">
    <source>
        <dbReference type="Pfam" id="PF00294"/>
    </source>
</evidence>
<dbReference type="OrthoDB" id="9776822at2"/>
<dbReference type="Pfam" id="PF00294">
    <property type="entry name" value="PfkB"/>
    <property type="match status" value="1"/>
</dbReference>
<comment type="catalytic activity">
    <reaction evidence="9">
        <text>2-dehydro-3-deoxy-D-gluconate + ATP = 2-dehydro-3-deoxy-6-phospho-D-gluconate + ADP + H(+)</text>
        <dbReference type="Rhea" id="RHEA:14797"/>
        <dbReference type="ChEBI" id="CHEBI:15378"/>
        <dbReference type="ChEBI" id="CHEBI:30616"/>
        <dbReference type="ChEBI" id="CHEBI:57569"/>
        <dbReference type="ChEBI" id="CHEBI:57990"/>
        <dbReference type="ChEBI" id="CHEBI:456216"/>
        <dbReference type="EC" id="2.7.1.45"/>
    </reaction>
</comment>
<accession>A0A2T3N0S6</accession>
<keyword evidence="17" id="KW-1185">Reference proteome</keyword>
<evidence type="ECO:0000256" key="14">
    <source>
        <dbReference type="ARBA" id="ARBA00080545"/>
    </source>
</evidence>
<reference evidence="16 17" key="1">
    <citation type="submission" date="2018-03" db="EMBL/GenBank/DDBJ databases">
        <title>Whole genome sequencing of Histamine producing bacteria.</title>
        <authorList>
            <person name="Butler K."/>
        </authorList>
    </citation>
    <scope>NUCLEOTIDE SEQUENCE [LARGE SCALE GENOMIC DNA]</scope>
    <source>
        <strain evidence="16 17">DSM 16190</strain>
    </source>
</reference>
<dbReference type="SUPFAM" id="SSF53613">
    <property type="entry name" value="Ribokinase-like"/>
    <property type="match status" value="1"/>
</dbReference>
<comment type="pathway">
    <text evidence="7">Carbohydrate acid metabolism; 2-dehydro-3-deoxy-D-gluconate degradation; D-glyceraldehyde 3-phosphate and pyruvate from 2-dehydro-3-deoxy-D-gluconate: step 1/2.</text>
</comment>
<dbReference type="CDD" id="cd01166">
    <property type="entry name" value="KdgK"/>
    <property type="match status" value="1"/>
</dbReference>
<evidence type="ECO:0000256" key="7">
    <source>
        <dbReference type="ARBA" id="ARBA00043951"/>
    </source>
</evidence>
<gene>
    <name evidence="16" type="ORF">C9I89_08335</name>
</gene>
<evidence type="ECO:0000256" key="12">
    <source>
        <dbReference type="ARBA" id="ARBA00067931"/>
    </source>
</evidence>
<evidence type="ECO:0000256" key="8">
    <source>
        <dbReference type="ARBA" id="ARBA00044254"/>
    </source>
</evidence>
<comment type="function">
    <text evidence="10">Catalyzes the phosphorylation of 2-keto-3-deoxygluconate (KDG) to produce 2-keto-3-deoxy-6-phosphogluconate (KDPG).</text>
</comment>
<evidence type="ECO:0000313" key="17">
    <source>
        <dbReference type="Proteomes" id="UP000240904"/>
    </source>
</evidence>
<keyword evidence="2" id="KW-0808">Transferase</keyword>
<dbReference type="Proteomes" id="UP000240904">
    <property type="component" value="Unassembled WGS sequence"/>
</dbReference>
<dbReference type="InterPro" id="IPR011611">
    <property type="entry name" value="PfkB_dom"/>
</dbReference>
<dbReference type="EC" id="2.7.1.45" evidence="11"/>
<evidence type="ECO:0000256" key="3">
    <source>
        <dbReference type="ARBA" id="ARBA00022741"/>
    </source>
</evidence>
<evidence type="ECO:0000313" key="16">
    <source>
        <dbReference type="EMBL" id="PSW05810.1"/>
    </source>
</evidence>
<keyword evidence="3" id="KW-0547">Nucleotide-binding</keyword>
<dbReference type="GO" id="GO:0005829">
    <property type="term" value="C:cytosol"/>
    <property type="evidence" value="ECO:0007669"/>
    <property type="project" value="TreeGrafter"/>
</dbReference>
<dbReference type="FunFam" id="3.40.1190.20:FF:000011">
    <property type="entry name" value="2-dehydro-3-deoxygluconokinase, putative"/>
    <property type="match status" value="1"/>
</dbReference>
<dbReference type="GO" id="GO:0006974">
    <property type="term" value="P:DNA damage response"/>
    <property type="evidence" value="ECO:0007669"/>
    <property type="project" value="TreeGrafter"/>
</dbReference>
<comment type="caution">
    <text evidence="16">The sequence shown here is derived from an EMBL/GenBank/DDBJ whole genome shotgun (WGS) entry which is preliminary data.</text>
</comment>
<dbReference type="PANTHER" id="PTHR43085">
    <property type="entry name" value="HEXOKINASE FAMILY MEMBER"/>
    <property type="match status" value="1"/>
</dbReference>
<dbReference type="RefSeq" id="WP_107282962.1">
    <property type="nucleotide sequence ID" value="NZ_PYMC01000004.1"/>
</dbReference>
<dbReference type="GO" id="GO:0008673">
    <property type="term" value="F:2-dehydro-3-deoxygluconokinase activity"/>
    <property type="evidence" value="ECO:0007669"/>
    <property type="project" value="UniProtKB-EC"/>
</dbReference>
<dbReference type="GO" id="GO:0019698">
    <property type="term" value="P:D-galacturonate catabolic process"/>
    <property type="evidence" value="ECO:0007669"/>
    <property type="project" value="TreeGrafter"/>
</dbReference>
<organism evidence="16 17">
    <name type="scientific">Photobacterium lipolyticum</name>
    <dbReference type="NCBI Taxonomy" id="266810"/>
    <lineage>
        <taxon>Bacteria</taxon>
        <taxon>Pseudomonadati</taxon>
        <taxon>Pseudomonadota</taxon>
        <taxon>Gammaproteobacteria</taxon>
        <taxon>Vibrionales</taxon>
        <taxon>Vibrionaceae</taxon>
        <taxon>Photobacterium</taxon>
    </lineage>
</organism>
<dbReference type="GO" id="GO:0005524">
    <property type="term" value="F:ATP binding"/>
    <property type="evidence" value="ECO:0007669"/>
    <property type="project" value="UniProtKB-KW"/>
</dbReference>
<proteinExistence type="inferred from homology"/>
<keyword evidence="4 16" id="KW-0418">Kinase</keyword>
<protein>
    <recommendedName>
        <fullName evidence="12">2-dehydro-3-deoxygluconokinase</fullName>
        <ecNumber evidence="11">2.7.1.45</ecNumber>
    </recommendedName>
    <alternativeName>
        <fullName evidence="13">2-keto-3-deoxygluconokinase</fullName>
    </alternativeName>
    <alternativeName>
        <fullName evidence="14">3-deoxy-2-oxo-D-gluconate kinase</fullName>
    </alternativeName>
    <alternativeName>
        <fullName evidence="8">KDG kinase</fullName>
    </alternativeName>
</protein>
<evidence type="ECO:0000256" key="2">
    <source>
        <dbReference type="ARBA" id="ARBA00022679"/>
    </source>
</evidence>
<dbReference type="InterPro" id="IPR029056">
    <property type="entry name" value="Ribokinase-like"/>
</dbReference>
<dbReference type="PANTHER" id="PTHR43085:SF15">
    <property type="entry name" value="2-DEHYDRO-3-DEOXYGLUCONOKINASE"/>
    <property type="match status" value="1"/>
</dbReference>
<dbReference type="InterPro" id="IPR050306">
    <property type="entry name" value="PfkB_Carbo_kinase"/>
</dbReference>
<keyword evidence="6" id="KW-0119">Carbohydrate metabolism</keyword>
<comment type="similarity">
    <text evidence="1">Belongs to the carbohydrate kinase PfkB family.</text>
</comment>
<dbReference type="EMBL" id="PYMC01000004">
    <property type="protein sequence ID" value="PSW05810.1"/>
    <property type="molecule type" value="Genomic_DNA"/>
</dbReference>
<evidence type="ECO:0000256" key="4">
    <source>
        <dbReference type="ARBA" id="ARBA00022777"/>
    </source>
</evidence>
<evidence type="ECO:0000256" key="5">
    <source>
        <dbReference type="ARBA" id="ARBA00022840"/>
    </source>
</evidence>
<evidence type="ECO:0000256" key="10">
    <source>
        <dbReference type="ARBA" id="ARBA00054997"/>
    </source>
</evidence>
<evidence type="ECO:0000256" key="9">
    <source>
        <dbReference type="ARBA" id="ARBA00050729"/>
    </source>
</evidence>
<evidence type="ECO:0000256" key="11">
    <source>
        <dbReference type="ARBA" id="ARBA00066369"/>
    </source>
</evidence>
<dbReference type="GO" id="GO:0042840">
    <property type="term" value="P:D-glucuronate catabolic process"/>
    <property type="evidence" value="ECO:0007669"/>
    <property type="project" value="TreeGrafter"/>
</dbReference>
<dbReference type="Gene3D" id="3.40.1190.20">
    <property type="match status" value="1"/>
</dbReference>
<evidence type="ECO:0000256" key="1">
    <source>
        <dbReference type="ARBA" id="ARBA00010688"/>
    </source>
</evidence>
<evidence type="ECO:0000256" key="6">
    <source>
        <dbReference type="ARBA" id="ARBA00023277"/>
    </source>
</evidence>